<sequence length="176" mass="19868">MPSTTFDHLPIAKRDRVTAALLTEFSAHSLADAQVARIVASADIARGAFYKYFDNLTDAYQYLYHVALHEIHRDAGGDERTTFDADRIYQGVVDFVDQINDSQYYAFIRRHYAENESLLPSAPVSPRLPAIAWAAMVLSHAAIKEILLDPDSEATVRERLRTTLALLQPKEDRPCF</sequence>
<evidence type="ECO:0000313" key="4">
    <source>
        <dbReference type="Proteomes" id="UP001597195"/>
    </source>
</evidence>
<protein>
    <submittedName>
        <fullName evidence="3">TetR/AcrR family transcriptional regulator</fullName>
    </submittedName>
</protein>
<name>A0ABW4H1N0_9LACO</name>
<gene>
    <name evidence="3" type="ORF">ACFQ5T_02785</name>
</gene>
<keyword evidence="4" id="KW-1185">Reference proteome</keyword>
<organism evidence="3 4">
    <name type="scientific">Levilactobacillus fuyuanensis</name>
    <dbReference type="NCBI Taxonomy" id="2486022"/>
    <lineage>
        <taxon>Bacteria</taxon>
        <taxon>Bacillati</taxon>
        <taxon>Bacillota</taxon>
        <taxon>Bacilli</taxon>
        <taxon>Lactobacillales</taxon>
        <taxon>Lactobacillaceae</taxon>
        <taxon>Levilactobacillus</taxon>
    </lineage>
</organism>
<dbReference type="Gene3D" id="1.10.357.10">
    <property type="entry name" value="Tetracycline Repressor, domain 2"/>
    <property type="match status" value="1"/>
</dbReference>
<accession>A0ABW4H1N0</accession>
<dbReference type="SUPFAM" id="SSF46689">
    <property type="entry name" value="Homeodomain-like"/>
    <property type="match status" value="1"/>
</dbReference>
<dbReference type="EMBL" id="JBHTOM010000003">
    <property type="protein sequence ID" value="MFD1548606.1"/>
    <property type="molecule type" value="Genomic_DNA"/>
</dbReference>
<keyword evidence="1" id="KW-0238">DNA-binding</keyword>
<reference evidence="4" key="1">
    <citation type="journal article" date="2019" name="Int. J. Syst. Evol. Microbiol.">
        <title>The Global Catalogue of Microorganisms (GCM) 10K type strain sequencing project: providing services to taxonomists for standard genome sequencing and annotation.</title>
        <authorList>
            <consortium name="The Broad Institute Genomics Platform"/>
            <consortium name="The Broad Institute Genome Sequencing Center for Infectious Disease"/>
            <person name="Wu L."/>
            <person name="Ma J."/>
        </authorList>
    </citation>
    <scope>NUCLEOTIDE SEQUENCE [LARGE SCALE GENOMIC DNA]</scope>
    <source>
        <strain evidence="4">CCM 8906</strain>
    </source>
</reference>
<dbReference type="Proteomes" id="UP001597195">
    <property type="component" value="Unassembled WGS sequence"/>
</dbReference>
<evidence type="ECO:0000313" key="3">
    <source>
        <dbReference type="EMBL" id="MFD1548606.1"/>
    </source>
</evidence>
<comment type="caution">
    <text evidence="3">The sequence shown here is derived from an EMBL/GenBank/DDBJ whole genome shotgun (WGS) entry which is preliminary data.</text>
</comment>
<evidence type="ECO:0000256" key="1">
    <source>
        <dbReference type="ARBA" id="ARBA00023125"/>
    </source>
</evidence>
<dbReference type="InterPro" id="IPR009057">
    <property type="entry name" value="Homeodomain-like_sf"/>
</dbReference>
<evidence type="ECO:0000259" key="2">
    <source>
        <dbReference type="Pfam" id="PF00440"/>
    </source>
</evidence>
<dbReference type="InterPro" id="IPR001647">
    <property type="entry name" value="HTH_TetR"/>
</dbReference>
<feature type="domain" description="HTH tetR-type" evidence="2">
    <location>
        <begin position="20"/>
        <end position="55"/>
    </location>
</feature>
<dbReference type="Pfam" id="PF00440">
    <property type="entry name" value="TetR_N"/>
    <property type="match status" value="1"/>
</dbReference>
<dbReference type="RefSeq" id="WP_125700234.1">
    <property type="nucleotide sequence ID" value="NZ_JBHTOM010000003.1"/>
</dbReference>
<proteinExistence type="predicted"/>